<evidence type="ECO:0000313" key="1">
    <source>
        <dbReference type="EMBL" id="WUV45006.1"/>
    </source>
</evidence>
<organism evidence="1 2">
    <name type="scientific">Nocardia vinacea</name>
    <dbReference type="NCBI Taxonomy" id="96468"/>
    <lineage>
        <taxon>Bacteria</taxon>
        <taxon>Bacillati</taxon>
        <taxon>Actinomycetota</taxon>
        <taxon>Actinomycetes</taxon>
        <taxon>Mycobacteriales</taxon>
        <taxon>Nocardiaceae</taxon>
        <taxon>Nocardia</taxon>
    </lineage>
</organism>
<dbReference type="SUPFAM" id="SSF53474">
    <property type="entry name" value="alpha/beta-Hydrolases"/>
    <property type="match status" value="1"/>
</dbReference>
<reference evidence="1" key="1">
    <citation type="submission" date="2022-10" db="EMBL/GenBank/DDBJ databases">
        <title>The complete genomes of actinobacterial strains from the NBC collection.</title>
        <authorList>
            <person name="Joergensen T.S."/>
            <person name="Alvarez Arevalo M."/>
            <person name="Sterndorff E.B."/>
            <person name="Faurdal D."/>
            <person name="Vuksanovic O."/>
            <person name="Mourched A.-S."/>
            <person name="Charusanti P."/>
            <person name="Shaw S."/>
            <person name="Blin K."/>
            <person name="Weber T."/>
        </authorList>
    </citation>
    <scope>NUCLEOTIDE SEQUENCE</scope>
    <source>
        <strain evidence="1">NBC_01482</strain>
    </source>
</reference>
<name>A0ABZ1YSX4_9NOCA</name>
<dbReference type="EMBL" id="CP109441">
    <property type="protein sequence ID" value="WUV45006.1"/>
    <property type="molecule type" value="Genomic_DNA"/>
</dbReference>
<evidence type="ECO:0000313" key="2">
    <source>
        <dbReference type="Proteomes" id="UP001432062"/>
    </source>
</evidence>
<sequence length="299" mass="31994">MAVRVRGFGVARVVCVHGIGAQVSGGDVMLKEWLPAVNSGLALTGAASLTSSEVAAGFYGDLFRPPGQFLSVGEPWFGPGDVEPGWEQELLVRWWEASAQTDAAVGLPGDRSLARTPVPVQAILHQLSKSRFFAGVAVRGMVGNVKQVRRYLFEPDLRERIRDRVRAVITAETRVVVAHSLGSVVAYEALCSTPDHRVAALVTLGSPLGIPNLIFDRLDPTPVDGAAAWPGRSELVWTNIADSGDVVALVKQLDPLFGDNFACRVWDAMVHNGVHAHSAVPYLTDTLTGRAIADGLHAH</sequence>
<dbReference type="Gene3D" id="3.40.50.1820">
    <property type="entry name" value="alpha/beta hydrolase"/>
    <property type="match status" value="1"/>
</dbReference>
<keyword evidence="2" id="KW-1185">Reference proteome</keyword>
<dbReference type="InterPro" id="IPR029058">
    <property type="entry name" value="AB_hydrolase_fold"/>
</dbReference>
<accession>A0ABZ1YSX4</accession>
<dbReference type="Proteomes" id="UP001432062">
    <property type="component" value="Chromosome"/>
</dbReference>
<proteinExistence type="predicted"/>
<gene>
    <name evidence="1" type="ORF">OG563_38720</name>
</gene>
<protein>
    <submittedName>
        <fullName evidence="1">GPI inositol-deacylase</fullName>
    </submittedName>
</protein>
<dbReference type="RefSeq" id="WP_329408284.1">
    <property type="nucleotide sequence ID" value="NZ_CP109441.1"/>
</dbReference>